<evidence type="ECO:0000256" key="2">
    <source>
        <dbReference type="ARBA" id="ARBA00022908"/>
    </source>
</evidence>
<dbReference type="InterPro" id="IPR044068">
    <property type="entry name" value="CB"/>
</dbReference>
<name>A0A833J3A5_9HYPH</name>
<comment type="caution">
    <text evidence="8">The sequence shown here is derived from an EMBL/GenBank/DDBJ whole genome shotgun (WGS) entry which is preliminary data.</text>
</comment>
<feature type="domain" description="Tyr recombinase" evidence="6">
    <location>
        <begin position="241"/>
        <end position="433"/>
    </location>
</feature>
<dbReference type="PANTHER" id="PTHR30349:SF64">
    <property type="entry name" value="PROPHAGE INTEGRASE INTD-RELATED"/>
    <property type="match status" value="1"/>
</dbReference>
<dbReference type="GO" id="GO:0015074">
    <property type="term" value="P:DNA integration"/>
    <property type="evidence" value="ECO:0007669"/>
    <property type="project" value="UniProtKB-KW"/>
</dbReference>
<reference evidence="8 9" key="1">
    <citation type="submission" date="2019-10" db="EMBL/GenBank/DDBJ databases">
        <title>Draft Genome Sequence of the Caffeine Degrading Methylotroph Methylorubrum populi PINKEL.</title>
        <authorList>
            <person name="Dawson S.C."/>
            <person name="Zhang X."/>
            <person name="Wright M.E."/>
            <person name="Sharma G."/>
            <person name="Langner J.T."/>
            <person name="Ditty J.L."/>
            <person name="Subuyuj G.A."/>
        </authorList>
    </citation>
    <scope>NUCLEOTIDE SEQUENCE [LARGE SCALE GENOMIC DNA]</scope>
    <source>
        <strain evidence="8 9">Pinkel</strain>
    </source>
</reference>
<evidence type="ECO:0000259" key="6">
    <source>
        <dbReference type="PROSITE" id="PS51898"/>
    </source>
</evidence>
<keyword evidence="4" id="KW-0233">DNA recombination</keyword>
<keyword evidence="3 5" id="KW-0238">DNA-binding</keyword>
<evidence type="ECO:0000256" key="1">
    <source>
        <dbReference type="ARBA" id="ARBA00008857"/>
    </source>
</evidence>
<sequence length="440" mass="49021">MSLRIARPWKNPRTGVFHLRQRTPIDLLGRLKGRCVCLPIGDTWASITVGPIVQASLRTKEPREARQRHSIADGALKRFWHEQRVGPSPTFDSSDADGGRSEHVLTTPLLQIAETGERESIPAMSVSASAPLSVDALFERWAAYNADKRARNTIKRYRASFRSLAAFASQRDAQSLSADDLFEWAEKRRDVEGVSPRAINKNDLVAVSSVLQWACGRSGGQVLTHNPARGLSLDEPRVVGQRERTFREHEIIAILKAASAVQQDHAQPTRSAVRRWCPWLAAYSGARIAELTSLFREDIRIECGALVMDLRVTKTGEPRTVPLHKHLIEQGFLKFVEASGSGPLFYDLKRHKANAETSPAEQQAKAVAKWVRAAVNLDPAVDPNHGWRHTFKTRALGAGIEERLRDAITGHRVTSVGRRYETPSLSMLAAAMNQFPRYSI</sequence>
<dbReference type="Proteomes" id="UP000469949">
    <property type="component" value="Unassembled WGS sequence"/>
</dbReference>
<dbReference type="PANTHER" id="PTHR30349">
    <property type="entry name" value="PHAGE INTEGRASE-RELATED"/>
    <property type="match status" value="1"/>
</dbReference>
<evidence type="ECO:0000259" key="7">
    <source>
        <dbReference type="PROSITE" id="PS51900"/>
    </source>
</evidence>
<dbReference type="InterPro" id="IPR010998">
    <property type="entry name" value="Integrase_recombinase_N"/>
</dbReference>
<dbReference type="Gene3D" id="1.10.150.130">
    <property type="match status" value="1"/>
</dbReference>
<dbReference type="InterPro" id="IPR011010">
    <property type="entry name" value="DNA_brk_join_enz"/>
</dbReference>
<evidence type="ECO:0000256" key="5">
    <source>
        <dbReference type="PROSITE-ProRule" id="PRU01248"/>
    </source>
</evidence>
<dbReference type="Gene3D" id="1.10.443.10">
    <property type="entry name" value="Intergrase catalytic core"/>
    <property type="match status" value="1"/>
</dbReference>
<dbReference type="AlphaFoldDB" id="A0A833J3A5"/>
<dbReference type="PROSITE" id="PS51900">
    <property type="entry name" value="CB"/>
    <property type="match status" value="1"/>
</dbReference>
<proteinExistence type="inferred from homology"/>
<evidence type="ECO:0000256" key="4">
    <source>
        <dbReference type="ARBA" id="ARBA00023172"/>
    </source>
</evidence>
<feature type="domain" description="Core-binding (CB)" evidence="7">
    <location>
        <begin position="132"/>
        <end position="215"/>
    </location>
</feature>
<organism evidence="8 9">
    <name type="scientific">Methylorubrum populi</name>
    <dbReference type="NCBI Taxonomy" id="223967"/>
    <lineage>
        <taxon>Bacteria</taxon>
        <taxon>Pseudomonadati</taxon>
        <taxon>Pseudomonadota</taxon>
        <taxon>Alphaproteobacteria</taxon>
        <taxon>Hyphomicrobiales</taxon>
        <taxon>Methylobacteriaceae</taxon>
        <taxon>Methylorubrum</taxon>
    </lineage>
</organism>
<dbReference type="Pfam" id="PF00589">
    <property type="entry name" value="Phage_integrase"/>
    <property type="match status" value="1"/>
</dbReference>
<evidence type="ECO:0000313" key="8">
    <source>
        <dbReference type="EMBL" id="KAB7782641.1"/>
    </source>
</evidence>
<accession>A0A833J3A5</accession>
<dbReference type="GO" id="GO:0003677">
    <property type="term" value="F:DNA binding"/>
    <property type="evidence" value="ECO:0007669"/>
    <property type="project" value="UniProtKB-UniRule"/>
</dbReference>
<gene>
    <name evidence="8" type="ORF">F8B43_5396</name>
</gene>
<evidence type="ECO:0000256" key="3">
    <source>
        <dbReference type="ARBA" id="ARBA00023125"/>
    </source>
</evidence>
<dbReference type="GO" id="GO:0006310">
    <property type="term" value="P:DNA recombination"/>
    <property type="evidence" value="ECO:0007669"/>
    <property type="project" value="UniProtKB-KW"/>
</dbReference>
<dbReference type="InterPro" id="IPR050090">
    <property type="entry name" value="Tyrosine_recombinase_XerCD"/>
</dbReference>
<dbReference type="EMBL" id="WEKV01000020">
    <property type="protein sequence ID" value="KAB7782641.1"/>
    <property type="molecule type" value="Genomic_DNA"/>
</dbReference>
<dbReference type="InterPro" id="IPR002104">
    <property type="entry name" value="Integrase_catalytic"/>
</dbReference>
<comment type="similarity">
    <text evidence="1">Belongs to the 'phage' integrase family.</text>
</comment>
<evidence type="ECO:0008006" key="10">
    <source>
        <dbReference type="Google" id="ProtNLM"/>
    </source>
</evidence>
<protein>
    <recommendedName>
        <fullName evidence="10">Integrase family protein</fullName>
    </recommendedName>
</protein>
<keyword evidence="2" id="KW-0229">DNA integration</keyword>
<dbReference type="SUPFAM" id="SSF56349">
    <property type="entry name" value="DNA breaking-rejoining enzymes"/>
    <property type="match status" value="1"/>
</dbReference>
<dbReference type="InterPro" id="IPR013762">
    <property type="entry name" value="Integrase-like_cat_sf"/>
</dbReference>
<evidence type="ECO:0000313" key="9">
    <source>
        <dbReference type="Proteomes" id="UP000469949"/>
    </source>
</evidence>
<dbReference type="PROSITE" id="PS51898">
    <property type="entry name" value="TYR_RECOMBINASE"/>
    <property type="match status" value="1"/>
</dbReference>